<dbReference type="PANTHER" id="PTHR46066:SF2">
    <property type="entry name" value="CHITINASE DOMAIN-CONTAINING PROTEIN 1"/>
    <property type="match status" value="1"/>
</dbReference>
<sequence length="456" mass="48901">MPTVTETLSAPAMAVLLASPAQRAAHVTALVGLAAANGYDGVDLDYETMNSAGTVTDKAAVRSGFVIFLRELASALHAQGRLLSVTVGPRTRADDPNWAVFDYAGIAPSVDRFRLMTYDNHWRGGSPGAVAPLPWVNTVLTYAVTAVTRDKIEVGVPLYGYDWPADPAQPDGYGIATSRNYQQAEALRLQYAAVRQWSATDAVPYFAYTDPVGVKHVVWYNDADATRAKMTSIEKYGIRGLAFWAVGYEDARQWSVLRAYAIQKSTKLTVAAPATVTHGTTVTVSGRLTTTAGLAVPGHKVALQWHKAGTSTWLTVASGSSSSSGAVSLRYAPATNGSFRLQAPSSWSYLSSLSASISTLVRWRVSASFKDATVTRGTTVRLAGKVSPVRSGTAVRRQWLVSGAWTTVASATVRSDGTYLFSFTWRARGTYTYRVVAPGTALNTTGYSTTLRLRVS</sequence>
<dbReference type="PROSITE" id="PS51910">
    <property type="entry name" value="GH18_2"/>
    <property type="match status" value="1"/>
</dbReference>
<evidence type="ECO:0000313" key="2">
    <source>
        <dbReference type="EMBL" id="MCM4084356.1"/>
    </source>
</evidence>
<dbReference type="PANTHER" id="PTHR46066">
    <property type="entry name" value="CHITINASE DOMAIN-CONTAINING PROTEIN 1 FAMILY MEMBER"/>
    <property type="match status" value="1"/>
</dbReference>
<dbReference type="EMBL" id="JAMQOL010000076">
    <property type="protein sequence ID" value="MCM4084356.1"/>
    <property type="molecule type" value="Genomic_DNA"/>
</dbReference>
<dbReference type="InterPro" id="IPR017853">
    <property type="entry name" value="GH"/>
</dbReference>
<dbReference type="GO" id="GO:0016787">
    <property type="term" value="F:hydrolase activity"/>
    <property type="evidence" value="ECO:0007669"/>
    <property type="project" value="UniProtKB-KW"/>
</dbReference>
<dbReference type="Gene3D" id="3.10.50.10">
    <property type="match status" value="1"/>
</dbReference>
<name>A0ABT0YE78_9ACTN</name>
<evidence type="ECO:0000259" key="1">
    <source>
        <dbReference type="PROSITE" id="PS51910"/>
    </source>
</evidence>
<accession>A0ABT0YE78</accession>
<dbReference type="Proteomes" id="UP001523216">
    <property type="component" value="Unassembled WGS sequence"/>
</dbReference>
<comment type="caution">
    <text evidence="2">The sequence shown here is derived from an EMBL/GenBank/DDBJ whole genome shotgun (WGS) entry which is preliminary data.</text>
</comment>
<keyword evidence="3" id="KW-1185">Reference proteome</keyword>
<dbReference type="InterPro" id="IPR029070">
    <property type="entry name" value="Chitinase_insertion_sf"/>
</dbReference>
<organism evidence="2 3">
    <name type="scientific">Paractinoplanes hotanensis</name>
    <dbReference type="NCBI Taxonomy" id="2906497"/>
    <lineage>
        <taxon>Bacteria</taxon>
        <taxon>Bacillati</taxon>
        <taxon>Actinomycetota</taxon>
        <taxon>Actinomycetes</taxon>
        <taxon>Micromonosporales</taxon>
        <taxon>Micromonosporaceae</taxon>
        <taxon>Paractinoplanes</taxon>
    </lineage>
</organism>
<gene>
    <name evidence="2" type="ORF">LXN57_43165</name>
</gene>
<dbReference type="SMART" id="SM00636">
    <property type="entry name" value="Glyco_18"/>
    <property type="match status" value="1"/>
</dbReference>
<proteinExistence type="predicted"/>
<reference evidence="2 3" key="1">
    <citation type="submission" date="2022-06" db="EMBL/GenBank/DDBJ databases">
        <title>Actinoplanes abujensis sp. nov., isolated from Nigerian arid soil.</title>
        <authorList>
            <person name="Ding P."/>
        </authorList>
    </citation>
    <scope>NUCLEOTIDE SEQUENCE [LARGE SCALE GENOMIC DNA]</scope>
    <source>
        <strain evidence="3">TRM88002</strain>
    </source>
</reference>
<keyword evidence="2" id="KW-0378">Hydrolase</keyword>
<dbReference type="Pfam" id="PF00704">
    <property type="entry name" value="Glyco_hydro_18"/>
    <property type="match status" value="1"/>
</dbReference>
<dbReference type="SUPFAM" id="SSF51445">
    <property type="entry name" value="(Trans)glycosidases"/>
    <property type="match status" value="1"/>
</dbReference>
<feature type="domain" description="GH18" evidence="1">
    <location>
        <begin position="1"/>
        <end position="267"/>
    </location>
</feature>
<dbReference type="InterPro" id="IPR001223">
    <property type="entry name" value="Glyco_hydro18_cat"/>
</dbReference>
<evidence type="ECO:0000313" key="3">
    <source>
        <dbReference type="Proteomes" id="UP001523216"/>
    </source>
</evidence>
<dbReference type="Gene3D" id="3.20.20.80">
    <property type="entry name" value="Glycosidases"/>
    <property type="match status" value="1"/>
</dbReference>
<protein>
    <submittedName>
        <fullName evidence="2">Glycosyl hydrolase family 18 protein</fullName>
    </submittedName>
</protein>
<dbReference type="InterPro" id="IPR011583">
    <property type="entry name" value="Chitinase_II/V-like_cat"/>
</dbReference>